<dbReference type="Gene3D" id="3.40.1710.10">
    <property type="entry name" value="abc type-2 transporter like domain"/>
    <property type="match status" value="1"/>
</dbReference>
<evidence type="ECO:0000256" key="4">
    <source>
        <dbReference type="ARBA" id="ARBA00022989"/>
    </source>
</evidence>
<dbReference type="GO" id="GO:0140359">
    <property type="term" value="F:ABC-type transporter activity"/>
    <property type="evidence" value="ECO:0007669"/>
    <property type="project" value="InterPro"/>
</dbReference>
<evidence type="ECO:0000313" key="8">
    <source>
        <dbReference type="EMBL" id="APC48074.1"/>
    </source>
</evidence>
<evidence type="ECO:0000313" key="9">
    <source>
        <dbReference type="Proteomes" id="UP000182945"/>
    </source>
</evidence>
<keyword evidence="4 6" id="KW-1133">Transmembrane helix</keyword>
<dbReference type="InterPro" id="IPR013525">
    <property type="entry name" value="ABC2_TM"/>
</dbReference>
<name>A0AAC9J1R8_VIRHA</name>
<keyword evidence="5 6" id="KW-0472">Membrane</keyword>
<evidence type="ECO:0000256" key="3">
    <source>
        <dbReference type="ARBA" id="ARBA00022692"/>
    </source>
</evidence>
<proteinExistence type="predicted"/>
<dbReference type="GO" id="GO:0005886">
    <property type="term" value="C:plasma membrane"/>
    <property type="evidence" value="ECO:0007669"/>
    <property type="project" value="UniProtKB-SubCell"/>
</dbReference>
<reference evidence="8 9" key="1">
    <citation type="submission" date="2016-11" db="EMBL/GenBank/DDBJ databases">
        <title>Complete genome sequencing of Virgibacillus halodenitrificans PDB-F2.</title>
        <authorList>
            <person name="Sun Z."/>
            <person name="Zhou Y."/>
            <person name="Li H."/>
        </authorList>
    </citation>
    <scope>NUCLEOTIDE SEQUENCE [LARGE SCALE GENOMIC DNA]</scope>
    <source>
        <strain evidence="8 9">PDB-F2</strain>
    </source>
</reference>
<organism evidence="8 9">
    <name type="scientific">Virgibacillus halodenitrificans</name>
    <name type="common">Bacillus halodenitrificans</name>
    <dbReference type="NCBI Taxonomy" id="1482"/>
    <lineage>
        <taxon>Bacteria</taxon>
        <taxon>Bacillati</taxon>
        <taxon>Bacillota</taxon>
        <taxon>Bacilli</taxon>
        <taxon>Bacillales</taxon>
        <taxon>Bacillaceae</taxon>
        <taxon>Virgibacillus</taxon>
    </lineage>
</organism>
<keyword evidence="2" id="KW-1003">Cell membrane</keyword>
<evidence type="ECO:0000256" key="2">
    <source>
        <dbReference type="ARBA" id="ARBA00022475"/>
    </source>
</evidence>
<feature type="transmembrane region" description="Helical" evidence="6">
    <location>
        <begin position="205"/>
        <end position="224"/>
    </location>
</feature>
<feature type="transmembrane region" description="Helical" evidence="6">
    <location>
        <begin position="20"/>
        <end position="38"/>
    </location>
</feature>
<dbReference type="AlphaFoldDB" id="A0AAC9J1R8"/>
<feature type="transmembrane region" description="Helical" evidence="6">
    <location>
        <begin position="278"/>
        <end position="299"/>
    </location>
</feature>
<dbReference type="Proteomes" id="UP000182945">
    <property type="component" value="Chromosome"/>
</dbReference>
<dbReference type="KEGG" id="vhl:BME96_07750"/>
<dbReference type="PANTHER" id="PTHR30294">
    <property type="entry name" value="MEMBRANE COMPONENT OF ABC TRANSPORTER YHHJ-RELATED"/>
    <property type="match status" value="1"/>
</dbReference>
<dbReference type="GeneID" id="71514282"/>
<keyword evidence="3 6" id="KW-0812">Transmembrane</keyword>
<dbReference type="Pfam" id="PF12698">
    <property type="entry name" value="ABC2_membrane_3"/>
    <property type="match status" value="1"/>
</dbReference>
<evidence type="ECO:0000256" key="1">
    <source>
        <dbReference type="ARBA" id="ARBA00004651"/>
    </source>
</evidence>
<feature type="transmembrane region" description="Helical" evidence="6">
    <location>
        <begin position="251"/>
        <end position="272"/>
    </location>
</feature>
<dbReference type="InterPro" id="IPR051449">
    <property type="entry name" value="ABC-2_transporter_component"/>
</dbReference>
<dbReference type="RefSeq" id="WP_071648813.1">
    <property type="nucleotide sequence ID" value="NZ_CP017962.1"/>
</dbReference>
<evidence type="ECO:0000256" key="6">
    <source>
        <dbReference type="SAM" id="Phobius"/>
    </source>
</evidence>
<evidence type="ECO:0000256" key="5">
    <source>
        <dbReference type="ARBA" id="ARBA00023136"/>
    </source>
</evidence>
<evidence type="ECO:0000259" key="7">
    <source>
        <dbReference type="Pfam" id="PF12698"/>
    </source>
</evidence>
<dbReference type="EMBL" id="CP017962">
    <property type="protein sequence ID" value="APC48074.1"/>
    <property type="molecule type" value="Genomic_DNA"/>
</dbReference>
<gene>
    <name evidence="8" type="ORF">BME96_07750</name>
</gene>
<feature type="transmembrane region" description="Helical" evidence="6">
    <location>
        <begin position="306"/>
        <end position="329"/>
    </location>
</feature>
<comment type="subcellular location">
    <subcellularLocation>
        <location evidence="1">Cell membrane</location>
        <topology evidence="1">Multi-pass membrane protein</topology>
    </subcellularLocation>
</comment>
<feature type="domain" description="ABC-2 type transporter transmembrane" evidence="7">
    <location>
        <begin position="16"/>
        <end position="349"/>
    </location>
</feature>
<protein>
    <recommendedName>
        <fullName evidence="7">ABC-2 type transporter transmembrane domain-containing protein</fullName>
    </recommendedName>
</protein>
<accession>A0AAC9J1R8</accession>
<dbReference type="PANTHER" id="PTHR30294:SF29">
    <property type="entry name" value="MULTIDRUG ABC TRANSPORTER PERMEASE YBHS-RELATED"/>
    <property type="match status" value="1"/>
</dbReference>
<feature type="transmembrane region" description="Helical" evidence="6">
    <location>
        <begin position="349"/>
        <end position="369"/>
    </location>
</feature>
<sequence>MRAILNNRLLFWKRQKGTLLFWMLLPIILTFSIIMLISTTQGNAKIPVGIVLQEQTDYTDRLLKELSNTSSLQVEIMTEEEALHQLEIHKLDSAFIIKEGYTEKILKGSRNRLITGIRSDLSFGYIPVSEAIQAIIQQDTGRIKAAFTVQQLSKEYDSPPIWTMNEILEKSKEIEKQENLLQTSFSFTRPKASSGENKSSLVNPWGIWAIFSFLSTLLLFDWLIKEKNSSIYKRFTFTKYSFKMYAIQNSIIYLSLFLLFDFISISLFTIFLNQPTSLTFIISLVMLRLTLITAAFTLALSFKNVYLYYVFSFTLSLIMAITSGSIVPLDRLPEKISVISSLHPLQPFLHNKIGFFWFILLSVIVMFWYGRKGKFDANY</sequence>